<dbReference type="Proteomes" id="UP001596550">
    <property type="component" value="Unassembled WGS sequence"/>
</dbReference>
<dbReference type="InterPro" id="IPR058533">
    <property type="entry name" value="Cation_efflux_TM"/>
</dbReference>
<evidence type="ECO:0000313" key="7">
    <source>
        <dbReference type="EMBL" id="MFC7348336.1"/>
    </source>
</evidence>
<organism evidence="7 8">
    <name type="scientific">Chryseobacterium zhengzhouense</name>
    <dbReference type="NCBI Taxonomy" id="1636086"/>
    <lineage>
        <taxon>Bacteria</taxon>
        <taxon>Pseudomonadati</taxon>
        <taxon>Bacteroidota</taxon>
        <taxon>Flavobacteriia</taxon>
        <taxon>Flavobacteriales</taxon>
        <taxon>Weeksellaceae</taxon>
        <taxon>Chryseobacterium group</taxon>
        <taxon>Chryseobacterium</taxon>
    </lineage>
</organism>
<evidence type="ECO:0000259" key="6">
    <source>
        <dbReference type="Pfam" id="PF01545"/>
    </source>
</evidence>
<protein>
    <submittedName>
        <fullName evidence="7">Cation transporter</fullName>
    </submittedName>
</protein>
<evidence type="ECO:0000256" key="2">
    <source>
        <dbReference type="ARBA" id="ARBA00022692"/>
    </source>
</evidence>
<gene>
    <name evidence="7" type="ORF">ACFQO9_16575</name>
</gene>
<keyword evidence="8" id="KW-1185">Reference proteome</keyword>
<dbReference type="Gene3D" id="1.20.1510.10">
    <property type="entry name" value="Cation efflux protein transmembrane domain"/>
    <property type="match status" value="1"/>
</dbReference>
<keyword evidence="2 5" id="KW-0812">Transmembrane</keyword>
<keyword evidence="3 5" id="KW-1133">Transmembrane helix</keyword>
<keyword evidence="4 5" id="KW-0472">Membrane</keyword>
<comment type="caution">
    <text evidence="7">The sequence shown here is derived from an EMBL/GenBank/DDBJ whole genome shotgun (WGS) entry which is preliminary data.</text>
</comment>
<comment type="subcellular location">
    <subcellularLocation>
        <location evidence="1">Membrane</location>
        <topology evidence="1">Multi-pass membrane protein</topology>
    </subcellularLocation>
</comment>
<evidence type="ECO:0000256" key="4">
    <source>
        <dbReference type="ARBA" id="ARBA00023136"/>
    </source>
</evidence>
<dbReference type="SUPFAM" id="SSF161111">
    <property type="entry name" value="Cation efflux protein transmembrane domain-like"/>
    <property type="match status" value="1"/>
</dbReference>
<dbReference type="RefSeq" id="WP_378182194.1">
    <property type="nucleotide sequence ID" value="NZ_JBHTCR010000009.1"/>
</dbReference>
<evidence type="ECO:0000256" key="3">
    <source>
        <dbReference type="ARBA" id="ARBA00022989"/>
    </source>
</evidence>
<reference evidence="8" key="1">
    <citation type="journal article" date="2019" name="Int. J. Syst. Evol. Microbiol.">
        <title>The Global Catalogue of Microorganisms (GCM) 10K type strain sequencing project: providing services to taxonomists for standard genome sequencing and annotation.</title>
        <authorList>
            <consortium name="The Broad Institute Genomics Platform"/>
            <consortium name="The Broad Institute Genome Sequencing Center for Infectious Disease"/>
            <person name="Wu L."/>
            <person name="Ma J."/>
        </authorList>
    </citation>
    <scope>NUCLEOTIDE SEQUENCE [LARGE SCALE GENOMIC DNA]</scope>
    <source>
        <strain evidence="8">CCUG 54781</strain>
    </source>
</reference>
<evidence type="ECO:0000256" key="5">
    <source>
        <dbReference type="SAM" id="Phobius"/>
    </source>
</evidence>
<feature type="transmembrane region" description="Helical" evidence="5">
    <location>
        <begin position="7"/>
        <end position="29"/>
    </location>
</feature>
<accession>A0ABW2M602</accession>
<name>A0ABW2M602_9FLAO</name>
<evidence type="ECO:0000256" key="1">
    <source>
        <dbReference type="ARBA" id="ARBA00004141"/>
    </source>
</evidence>
<dbReference type="InterPro" id="IPR027469">
    <property type="entry name" value="Cation_efflux_TMD_sf"/>
</dbReference>
<sequence>MSLAFKFNLLFSIIEIIGGILTNFTAIIADTFYNSTDVFATGLAVF</sequence>
<proteinExistence type="predicted"/>
<feature type="domain" description="Cation efflux protein transmembrane" evidence="6">
    <location>
        <begin position="3"/>
        <end position="46"/>
    </location>
</feature>
<evidence type="ECO:0000313" key="8">
    <source>
        <dbReference type="Proteomes" id="UP001596550"/>
    </source>
</evidence>
<dbReference type="Pfam" id="PF01545">
    <property type="entry name" value="Cation_efflux"/>
    <property type="match status" value="1"/>
</dbReference>
<dbReference type="EMBL" id="JBHTCR010000009">
    <property type="protein sequence ID" value="MFC7348336.1"/>
    <property type="molecule type" value="Genomic_DNA"/>
</dbReference>